<organism evidence="3 4">
    <name type="scientific">Perkinsus chesapeaki</name>
    <name type="common">Clam parasite</name>
    <name type="synonym">Perkinsus andrewsi</name>
    <dbReference type="NCBI Taxonomy" id="330153"/>
    <lineage>
        <taxon>Eukaryota</taxon>
        <taxon>Sar</taxon>
        <taxon>Alveolata</taxon>
        <taxon>Perkinsozoa</taxon>
        <taxon>Perkinsea</taxon>
        <taxon>Perkinsida</taxon>
        <taxon>Perkinsidae</taxon>
        <taxon>Perkinsus</taxon>
    </lineage>
</organism>
<dbReference type="InterPro" id="IPR013762">
    <property type="entry name" value="Integrase-like_cat_sf"/>
</dbReference>
<dbReference type="SUPFAM" id="SSF56349">
    <property type="entry name" value="DNA breaking-rejoining enzymes"/>
    <property type="match status" value="1"/>
</dbReference>
<dbReference type="SUPFAM" id="SSF47823">
    <property type="entry name" value="lambda integrase-like, N-terminal domain"/>
    <property type="match status" value="1"/>
</dbReference>
<dbReference type="InterPro" id="IPR011010">
    <property type="entry name" value="DNA_brk_join_enz"/>
</dbReference>
<evidence type="ECO:0008006" key="5">
    <source>
        <dbReference type="Google" id="ProtNLM"/>
    </source>
</evidence>
<evidence type="ECO:0000256" key="1">
    <source>
        <dbReference type="ARBA" id="ARBA00023125"/>
    </source>
</evidence>
<keyword evidence="1" id="KW-0238">DNA-binding</keyword>
<gene>
    <name evidence="3" type="ORF">FOL47_010325</name>
</gene>
<evidence type="ECO:0000313" key="4">
    <source>
        <dbReference type="Proteomes" id="UP000591131"/>
    </source>
</evidence>
<dbReference type="AlphaFoldDB" id="A0A7J6L2N6"/>
<dbReference type="InterPro" id="IPR010998">
    <property type="entry name" value="Integrase_recombinase_N"/>
</dbReference>
<keyword evidence="4" id="KW-1185">Reference proteome</keyword>
<dbReference type="PANTHER" id="PTHR34605">
    <property type="entry name" value="PHAGE_INTEGRASE DOMAIN-CONTAINING PROTEIN"/>
    <property type="match status" value="1"/>
</dbReference>
<evidence type="ECO:0000313" key="3">
    <source>
        <dbReference type="EMBL" id="KAF4653730.1"/>
    </source>
</evidence>
<dbReference type="GO" id="GO:0003677">
    <property type="term" value="F:DNA binding"/>
    <property type="evidence" value="ECO:0007669"/>
    <property type="project" value="UniProtKB-KW"/>
</dbReference>
<reference evidence="3 4" key="1">
    <citation type="submission" date="2020-04" db="EMBL/GenBank/DDBJ databases">
        <title>Perkinsus chesapeaki whole genome sequence.</title>
        <authorList>
            <person name="Bogema D.R."/>
        </authorList>
    </citation>
    <scope>NUCLEOTIDE SEQUENCE [LARGE SCALE GENOMIC DNA]</scope>
    <source>
        <strain evidence="3">ATCC PRA-425</strain>
    </source>
</reference>
<name>A0A7J6L2N6_PERCH</name>
<dbReference type="GO" id="GO:0006310">
    <property type="term" value="P:DNA recombination"/>
    <property type="evidence" value="ECO:0007669"/>
    <property type="project" value="UniProtKB-KW"/>
</dbReference>
<evidence type="ECO:0000256" key="2">
    <source>
        <dbReference type="ARBA" id="ARBA00023172"/>
    </source>
</evidence>
<accession>A0A7J6L2N6</accession>
<dbReference type="EMBL" id="JAAPAO010000793">
    <property type="protein sequence ID" value="KAF4653730.1"/>
    <property type="molecule type" value="Genomic_DNA"/>
</dbReference>
<protein>
    <recommendedName>
        <fullName evidence="5">Tyr recombinase domain-containing protein</fullName>
    </recommendedName>
</protein>
<dbReference type="InterPro" id="IPR052925">
    <property type="entry name" value="Phage_Integrase-like_Recomb"/>
</dbReference>
<dbReference type="Gene3D" id="1.10.443.10">
    <property type="entry name" value="Intergrase catalytic core"/>
    <property type="match status" value="1"/>
</dbReference>
<keyword evidence="2" id="KW-0233">DNA recombination</keyword>
<sequence>MAERHKRATDFLAKARADGKDLSEEVADLVRSALAPTTRKTYTSGERLFRAVVLGPKTRIDKMYPVSANSVLTFIYILNKVGYAFSTIKTYTAAIKTRNIENGHTFSYLEIEHARRALIAVRRRSPVGKYPPGAKAQVTIGQVRQALEQCNGRKRESGVALLLCIFGLLRCRECISPTCSDVIFNTIENMDVVDIVIRRSKCDRFGEGAAIRIGCSYGSSKRPCTELFCAVHKLYSYMCEGSTAKTLHREGPLFGQLNHQTFRRHIEAAFELCVSNSHNTIATHSLRRSGAQWMWVAGISTFSISQFGRWAIQNVLEKTYLTGVTKVFEHR</sequence>
<dbReference type="PANTHER" id="PTHR34605:SF3">
    <property type="entry name" value="P CELL-TYPE AGGLUTINATION PROTEIN MAP4-LIKE-RELATED"/>
    <property type="match status" value="1"/>
</dbReference>
<dbReference type="GO" id="GO:0015074">
    <property type="term" value="P:DNA integration"/>
    <property type="evidence" value="ECO:0007669"/>
    <property type="project" value="InterPro"/>
</dbReference>
<dbReference type="Proteomes" id="UP000591131">
    <property type="component" value="Unassembled WGS sequence"/>
</dbReference>
<dbReference type="OrthoDB" id="441141at2759"/>
<comment type="caution">
    <text evidence="3">The sequence shown here is derived from an EMBL/GenBank/DDBJ whole genome shotgun (WGS) entry which is preliminary data.</text>
</comment>
<dbReference type="Gene3D" id="1.10.150.130">
    <property type="match status" value="1"/>
</dbReference>
<proteinExistence type="predicted"/>